<dbReference type="PANTHER" id="PTHR43235:SF1">
    <property type="entry name" value="GLUTAMINE AMIDOTRANSFERASE PB2B2.05-RELATED"/>
    <property type="match status" value="1"/>
</dbReference>
<dbReference type="SUPFAM" id="SSF52317">
    <property type="entry name" value="Class I glutamine amidotransferase-like"/>
    <property type="match status" value="1"/>
</dbReference>
<dbReference type="GO" id="GO:0033969">
    <property type="term" value="F:gamma-glutamyl-gamma-aminobutyrate hydrolase activity"/>
    <property type="evidence" value="ECO:0007669"/>
    <property type="project" value="TreeGrafter"/>
</dbReference>
<keyword evidence="2" id="KW-0378">Hydrolase</keyword>
<dbReference type="CDD" id="cd01745">
    <property type="entry name" value="GATase1_2"/>
    <property type="match status" value="1"/>
</dbReference>
<dbReference type="InterPro" id="IPR029062">
    <property type="entry name" value="Class_I_gatase-like"/>
</dbReference>
<sequence>MRRRSSWTPSTPPSPTGSVFVDSNDSEAQPTGVVHSGPRPVIGLPTYLEPARFGSWNVDSAVLPASYVQMVVEAGGIPVLLPPVGVAWAELIARLDGLVLTGGADVSPARYGAAEHALTYTRPDRDESEFELYALARAAQLPVLAVCRGLQVVNVALGGTLSQHLPDLVGHAEHSGTVGGFTVTEVVTVPGSKVAAIAGPQVKANCHHHQAIDVLAAELVATAHAADGTIEAAEAADGPFLVGVQWHPEVDAVDRRLIRALVAAAEDYRRERNS</sequence>
<dbReference type="GO" id="GO:0006598">
    <property type="term" value="P:polyamine catabolic process"/>
    <property type="evidence" value="ECO:0007669"/>
    <property type="project" value="TreeGrafter"/>
</dbReference>
<feature type="region of interest" description="Disordered" evidence="1">
    <location>
        <begin position="1"/>
        <end position="36"/>
    </location>
</feature>
<protein>
    <submittedName>
        <fullName evidence="2">Gamma-glutamyl-gamma-aminobutyrate hydrolase family protein</fullName>
    </submittedName>
</protein>
<proteinExistence type="predicted"/>
<gene>
    <name evidence="2" type="ORF">F3087_42590</name>
</gene>
<dbReference type="OrthoDB" id="9813383at2"/>
<reference evidence="2 3" key="1">
    <citation type="submission" date="2019-09" db="EMBL/GenBank/DDBJ databases">
        <authorList>
            <person name="Wang X."/>
        </authorList>
    </citation>
    <scope>NUCLEOTIDE SEQUENCE [LARGE SCALE GENOMIC DNA]</scope>
    <source>
        <strain evidence="2 3">CICC 11023</strain>
    </source>
</reference>
<keyword evidence="3" id="KW-1185">Reference proteome</keyword>
<organism evidence="2 3">
    <name type="scientific">Nocardia colli</name>
    <dbReference type="NCBI Taxonomy" id="2545717"/>
    <lineage>
        <taxon>Bacteria</taxon>
        <taxon>Bacillati</taxon>
        <taxon>Actinomycetota</taxon>
        <taxon>Actinomycetes</taxon>
        <taxon>Mycobacteriales</taxon>
        <taxon>Nocardiaceae</taxon>
        <taxon>Nocardia</taxon>
    </lineage>
</organism>
<comment type="caution">
    <text evidence="2">The sequence shown here is derived from an EMBL/GenBank/DDBJ whole genome shotgun (WGS) entry which is preliminary data.</text>
</comment>
<evidence type="ECO:0000313" key="3">
    <source>
        <dbReference type="Proteomes" id="UP000323876"/>
    </source>
</evidence>
<dbReference type="PANTHER" id="PTHR43235">
    <property type="entry name" value="GLUTAMINE AMIDOTRANSFERASE PB2B2.05-RELATED"/>
    <property type="match status" value="1"/>
</dbReference>
<dbReference type="GO" id="GO:0005829">
    <property type="term" value="C:cytosol"/>
    <property type="evidence" value="ECO:0007669"/>
    <property type="project" value="TreeGrafter"/>
</dbReference>
<dbReference type="Pfam" id="PF07722">
    <property type="entry name" value="Peptidase_C26"/>
    <property type="match status" value="1"/>
</dbReference>
<evidence type="ECO:0000313" key="2">
    <source>
        <dbReference type="EMBL" id="KAA8880095.1"/>
    </source>
</evidence>
<accession>A0A5N0DVP6</accession>
<dbReference type="Proteomes" id="UP000323876">
    <property type="component" value="Unassembled WGS sequence"/>
</dbReference>
<dbReference type="Gene3D" id="3.40.50.880">
    <property type="match status" value="1"/>
</dbReference>
<dbReference type="InterPro" id="IPR044668">
    <property type="entry name" value="PuuD-like"/>
</dbReference>
<dbReference type="AlphaFoldDB" id="A0A5N0DVP6"/>
<evidence type="ECO:0000256" key="1">
    <source>
        <dbReference type="SAM" id="MobiDB-lite"/>
    </source>
</evidence>
<dbReference type="PROSITE" id="PS51273">
    <property type="entry name" value="GATASE_TYPE_1"/>
    <property type="match status" value="1"/>
</dbReference>
<name>A0A5N0DVP6_9NOCA</name>
<dbReference type="InterPro" id="IPR011697">
    <property type="entry name" value="Peptidase_C26"/>
</dbReference>
<dbReference type="EMBL" id="VXLC01000037">
    <property type="protein sequence ID" value="KAA8880095.1"/>
    <property type="molecule type" value="Genomic_DNA"/>
</dbReference>